<comment type="caution">
    <text evidence="2">The sequence shown here is derived from an EMBL/GenBank/DDBJ whole genome shotgun (WGS) entry which is preliminary data.</text>
</comment>
<gene>
    <name evidence="2" type="ORF">HNR28_000150</name>
</gene>
<dbReference type="AlphaFoldDB" id="A0A7W9WKF5"/>
<sequence>MSHFPPFIRSGRYRGSSLLLSAGRRMRRAALAVLFLWLLTGWALQWW</sequence>
<keyword evidence="1" id="KW-1133">Transmembrane helix</keyword>
<evidence type="ECO:0000313" key="3">
    <source>
        <dbReference type="Proteomes" id="UP000541136"/>
    </source>
</evidence>
<keyword evidence="1" id="KW-0812">Transmembrane</keyword>
<dbReference type="RefSeq" id="WP_158386219.1">
    <property type="nucleotide sequence ID" value="NZ_JACHIB010000001.1"/>
</dbReference>
<dbReference type="Proteomes" id="UP000541136">
    <property type="component" value="Unassembled WGS sequence"/>
</dbReference>
<feature type="transmembrane region" description="Helical" evidence="1">
    <location>
        <begin position="29"/>
        <end position="46"/>
    </location>
</feature>
<keyword evidence="1" id="KW-0472">Membrane</keyword>
<organism evidence="2 3">
    <name type="scientific">Castellaniella defragrans</name>
    <name type="common">Alcaligenes defragrans</name>
    <dbReference type="NCBI Taxonomy" id="75697"/>
    <lineage>
        <taxon>Bacteria</taxon>
        <taxon>Pseudomonadati</taxon>
        <taxon>Pseudomonadota</taxon>
        <taxon>Betaproteobacteria</taxon>
        <taxon>Burkholderiales</taxon>
        <taxon>Alcaligenaceae</taxon>
        <taxon>Castellaniella</taxon>
    </lineage>
</organism>
<evidence type="ECO:0000313" key="2">
    <source>
        <dbReference type="EMBL" id="MBB6082132.1"/>
    </source>
</evidence>
<evidence type="ECO:0000256" key="1">
    <source>
        <dbReference type="SAM" id="Phobius"/>
    </source>
</evidence>
<name>A0A7W9WKF5_CASDE</name>
<proteinExistence type="predicted"/>
<protein>
    <submittedName>
        <fullName evidence="2">Uncharacterized protein</fullName>
    </submittedName>
</protein>
<reference evidence="2 3" key="1">
    <citation type="submission" date="2020-08" db="EMBL/GenBank/DDBJ databases">
        <title>Genomic Encyclopedia of Type Strains, Phase IV (KMG-IV): sequencing the most valuable type-strain genomes for metagenomic binning, comparative biology and taxonomic classification.</title>
        <authorList>
            <person name="Goeker M."/>
        </authorList>
    </citation>
    <scope>NUCLEOTIDE SEQUENCE [LARGE SCALE GENOMIC DNA]</scope>
    <source>
        <strain evidence="2 3">DSM 12141</strain>
    </source>
</reference>
<dbReference type="EMBL" id="JACHIB010000001">
    <property type="protein sequence ID" value="MBB6082132.1"/>
    <property type="molecule type" value="Genomic_DNA"/>
</dbReference>
<accession>A0A7W9WKF5</accession>